<proteinExistence type="predicted"/>
<reference evidence="1" key="1">
    <citation type="submission" date="2016-05" db="EMBL/GenBank/DDBJ databases">
        <authorList>
            <person name="Lavstsen T."/>
            <person name="Jespersen J.S."/>
        </authorList>
    </citation>
    <scope>NUCLEOTIDE SEQUENCE</scope>
    <source>
        <tissue evidence="1">Brain</tissue>
    </source>
</reference>
<gene>
    <name evidence="1" type="primary">WNT6B</name>
</gene>
<feature type="non-terminal residue" evidence="1">
    <location>
        <position position="1"/>
    </location>
</feature>
<accession>A0A1A8CP49</accession>
<protein>
    <submittedName>
        <fullName evidence="1">Wingless-type MMTV integration site family, member 6b</fullName>
    </submittedName>
</protein>
<organism evidence="1">
    <name type="scientific">Nothobranchius kadleci</name>
    <name type="common">African annual killifish</name>
    <dbReference type="NCBI Taxonomy" id="1051664"/>
    <lineage>
        <taxon>Eukaryota</taxon>
        <taxon>Metazoa</taxon>
        <taxon>Chordata</taxon>
        <taxon>Craniata</taxon>
        <taxon>Vertebrata</taxon>
        <taxon>Euteleostomi</taxon>
        <taxon>Actinopterygii</taxon>
        <taxon>Neopterygii</taxon>
        <taxon>Teleostei</taxon>
        <taxon>Neoteleostei</taxon>
        <taxon>Acanthomorphata</taxon>
        <taxon>Ovalentaria</taxon>
        <taxon>Atherinomorphae</taxon>
        <taxon>Cyprinodontiformes</taxon>
        <taxon>Nothobranchiidae</taxon>
        <taxon>Nothobranchius</taxon>
    </lineage>
</organism>
<name>A0A1A8CP49_NOTKA</name>
<reference evidence="1" key="2">
    <citation type="submission" date="2016-06" db="EMBL/GenBank/DDBJ databases">
        <title>The genome of a short-lived fish provides insights into sex chromosome evolution and the genetic control of aging.</title>
        <authorList>
            <person name="Reichwald K."/>
            <person name="Felder M."/>
            <person name="Petzold A."/>
            <person name="Koch P."/>
            <person name="Groth M."/>
            <person name="Platzer M."/>
        </authorList>
    </citation>
    <scope>NUCLEOTIDE SEQUENCE</scope>
    <source>
        <tissue evidence="1">Brain</tissue>
    </source>
</reference>
<dbReference type="EMBL" id="HADZ01016550">
    <property type="protein sequence ID" value="SBP80491.1"/>
    <property type="molecule type" value="Transcribed_RNA"/>
</dbReference>
<evidence type="ECO:0000313" key="1">
    <source>
        <dbReference type="EMBL" id="SBP80491.1"/>
    </source>
</evidence>
<dbReference type="AlphaFoldDB" id="A0A1A8CP49"/>
<sequence>CCAAREATGKKLWCFRRTACAASIGVASSSVRSAWYERSLVFVTDELELKSNQSENFRVLVLVLLV</sequence>